<comment type="caution">
    <text evidence="2">The sequence shown here is derived from an EMBL/GenBank/DDBJ whole genome shotgun (WGS) entry which is preliminary data.</text>
</comment>
<name>A0ABP6SPK7_9ACTN</name>
<reference evidence="3" key="1">
    <citation type="journal article" date="2019" name="Int. J. Syst. Evol. Microbiol.">
        <title>The Global Catalogue of Microorganisms (GCM) 10K type strain sequencing project: providing services to taxonomists for standard genome sequencing and annotation.</title>
        <authorList>
            <consortium name="The Broad Institute Genomics Platform"/>
            <consortium name="The Broad Institute Genome Sequencing Center for Infectious Disease"/>
            <person name="Wu L."/>
            <person name="Ma J."/>
        </authorList>
    </citation>
    <scope>NUCLEOTIDE SEQUENCE [LARGE SCALE GENOMIC DNA]</scope>
    <source>
        <strain evidence="3">JCM 9458</strain>
    </source>
</reference>
<dbReference type="InterPro" id="IPR006675">
    <property type="entry name" value="HDIG_dom"/>
</dbReference>
<dbReference type="InterPro" id="IPR003607">
    <property type="entry name" value="HD/PDEase_dom"/>
</dbReference>
<dbReference type="NCBIfam" id="TIGR00277">
    <property type="entry name" value="HDIG"/>
    <property type="match status" value="1"/>
</dbReference>
<dbReference type="Proteomes" id="UP001501676">
    <property type="component" value="Unassembled WGS sequence"/>
</dbReference>
<evidence type="ECO:0000313" key="2">
    <source>
        <dbReference type="EMBL" id="GAA3381586.1"/>
    </source>
</evidence>
<sequence length="187" mass="20344">MRHVQVDRARALAESLLAEPLPRRWAHSRAVGAQAETLGPLLGPDTELLVAAAWLHDIGYAPSIAHTGFHPIDGARYLRNIEQADDVLCRLVAHHSCAVIEAEERGLADKLTTEFAPPPDYLADALLYCDMTTGPSGERLDVEQRLEEIHGRYGDKDVVSRSIRRATPGILAAVKATAEALARARSA</sequence>
<evidence type="ECO:0000313" key="3">
    <source>
        <dbReference type="Proteomes" id="UP001501676"/>
    </source>
</evidence>
<accession>A0ABP6SPK7</accession>
<protein>
    <submittedName>
        <fullName evidence="2">HDIG domain-containing protein</fullName>
    </submittedName>
</protein>
<feature type="domain" description="HD" evidence="1">
    <location>
        <begin position="24"/>
        <end position="102"/>
    </location>
</feature>
<dbReference type="Gene3D" id="1.10.3210.10">
    <property type="entry name" value="Hypothetical protein af1432"/>
    <property type="match status" value="1"/>
</dbReference>
<evidence type="ECO:0000259" key="1">
    <source>
        <dbReference type="Pfam" id="PF01966"/>
    </source>
</evidence>
<dbReference type="Pfam" id="PF01966">
    <property type="entry name" value="HD"/>
    <property type="match status" value="1"/>
</dbReference>
<keyword evidence="3" id="KW-1185">Reference proteome</keyword>
<dbReference type="EMBL" id="BAAAYN010000001">
    <property type="protein sequence ID" value="GAA3381586.1"/>
    <property type="molecule type" value="Genomic_DNA"/>
</dbReference>
<dbReference type="InterPro" id="IPR006674">
    <property type="entry name" value="HD_domain"/>
</dbReference>
<dbReference type="SUPFAM" id="SSF109604">
    <property type="entry name" value="HD-domain/PDEase-like"/>
    <property type="match status" value="1"/>
</dbReference>
<organism evidence="2 3">
    <name type="scientific">Cryptosporangium minutisporangium</name>
    <dbReference type="NCBI Taxonomy" id="113569"/>
    <lineage>
        <taxon>Bacteria</taxon>
        <taxon>Bacillati</taxon>
        <taxon>Actinomycetota</taxon>
        <taxon>Actinomycetes</taxon>
        <taxon>Cryptosporangiales</taxon>
        <taxon>Cryptosporangiaceae</taxon>
        <taxon>Cryptosporangium</taxon>
    </lineage>
</organism>
<proteinExistence type="predicted"/>
<gene>
    <name evidence="2" type="ORF">GCM10020369_00100</name>
</gene>
<dbReference type="CDD" id="cd00077">
    <property type="entry name" value="HDc"/>
    <property type="match status" value="1"/>
</dbReference>